<keyword evidence="2" id="KW-1185">Reference proteome</keyword>
<dbReference type="Proteomes" id="UP001552299">
    <property type="component" value="Unassembled WGS sequence"/>
</dbReference>
<evidence type="ECO:0000313" key="1">
    <source>
        <dbReference type="EMBL" id="KAL0903363.1"/>
    </source>
</evidence>
<name>A0ABD0TUQ8_DENTH</name>
<reference evidence="1 2" key="1">
    <citation type="journal article" date="2024" name="Plant Biotechnol. J.">
        <title>Dendrobium thyrsiflorum genome and its molecular insights into genes involved in important horticultural traits.</title>
        <authorList>
            <person name="Chen B."/>
            <person name="Wang J.Y."/>
            <person name="Zheng P.J."/>
            <person name="Li K.L."/>
            <person name="Liang Y.M."/>
            <person name="Chen X.F."/>
            <person name="Zhang C."/>
            <person name="Zhao X."/>
            <person name="He X."/>
            <person name="Zhang G.Q."/>
            <person name="Liu Z.J."/>
            <person name="Xu Q."/>
        </authorList>
    </citation>
    <scope>NUCLEOTIDE SEQUENCE [LARGE SCALE GENOMIC DNA]</scope>
    <source>
        <strain evidence="1">GZMU011</strain>
    </source>
</reference>
<accession>A0ABD0TUQ8</accession>
<gene>
    <name evidence="1" type="ORF">M5K25_027737</name>
</gene>
<proteinExistence type="predicted"/>
<dbReference type="EMBL" id="JANQDX010000020">
    <property type="protein sequence ID" value="KAL0903363.1"/>
    <property type="molecule type" value="Genomic_DNA"/>
</dbReference>
<organism evidence="1 2">
    <name type="scientific">Dendrobium thyrsiflorum</name>
    <name type="common">Pinecone-like raceme dendrobium</name>
    <name type="synonym">Orchid</name>
    <dbReference type="NCBI Taxonomy" id="117978"/>
    <lineage>
        <taxon>Eukaryota</taxon>
        <taxon>Viridiplantae</taxon>
        <taxon>Streptophyta</taxon>
        <taxon>Embryophyta</taxon>
        <taxon>Tracheophyta</taxon>
        <taxon>Spermatophyta</taxon>
        <taxon>Magnoliopsida</taxon>
        <taxon>Liliopsida</taxon>
        <taxon>Asparagales</taxon>
        <taxon>Orchidaceae</taxon>
        <taxon>Epidendroideae</taxon>
        <taxon>Malaxideae</taxon>
        <taxon>Dendrobiinae</taxon>
        <taxon>Dendrobium</taxon>
    </lineage>
</organism>
<sequence length="237" mass="26258">MLASPKIRVALNLYTDELGGGAGGNRLGVRRPLELEPEPASPFCVDSPNRRLFPFVLLDLNDSEEGPFAAASNADLQSSAEAVAALGLLSVNVAQLENVISIDCFSENGSRFPLVVIVGRRRLDCRTLKGRGMCPLTDGFAAKMHSRFNFNVTQHGVKQRAIPRNKLRVKQRAIPRRRIRYSAKAVNLVKNIYLGNICSKAVQNSFHITTDLLRHPSKFLFWVSRSPCHCFLTQKAS</sequence>
<dbReference type="AlphaFoldDB" id="A0ABD0TUQ8"/>
<comment type="caution">
    <text evidence="1">The sequence shown here is derived from an EMBL/GenBank/DDBJ whole genome shotgun (WGS) entry which is preliminary data.</text>
</comment>
<protein>
    <submittedName>
        <fullName evidence="1">Uncharacterized protein</fullName>
    </submittedName>
</protein>
<evidence type="ECO:0000313" key="2">
    <source>
        <dbReference type="Proteomes" id="UP001552299"/>
    </source>
</evidence>